<keyword evidence="3" id="KW-1185">Reference proteome</keyword>
<sequence>MGCCGSEDDYYTVTPYRPPSEKPHPSVQYQRHPERHSQPRHRDLRREEAEKRQRQAQATAAARNYGWPTTRGVTGNTHQLQGTGSRDSIIEPSLVGGLAAMPGSDFRAVYDPQHPRQRQQQQQQRQPVHRPNPLPPYQHPPYYQQRFVSQQPLRMPMMSAASRQEIPRVPRVLQEGPLARRQQVIARKPVIQELRTQFHAPQVARLVRRDSNGISECSDDAFDREELRQYTVSPIQSPPAERSYRTR</sequence>
<feature type="compositionally biased region" description="Basic and acidic residues" evidence="1">
    <location>
        <begin position="31"/>
        <end position="53"/>
    </location>
</feature>
<feature type="region of interest" description="Disordered" evidence="1">
    <location>
        <begin position="228"/>
        <end position="247"/>
    </location>
</feature>
<accession>A0AAN7U9L1</accession>
<organism evidence="2 3">
    <name type="scientific">Xylaria bambusicola</name>
    <dbReference type="NCBI Taxonomy" id="326684"/>
    <lineage>
        <taxon>Eukaryota</taxon>
        <taxon>Fungi</taxon>
        <taxon>Dikarya</taxon>
        <taxon>Ascomycota</taxon>
        <taxon>Pezizomycotina</taxon>
        <taxon>Sordariomycetes</taxon>
        <taxon>Xylariomycetidae</taxon>
        <taxon>Xylariales</taxon>
        <taxon>Xylariaceae</taxon>
        <taxon>Xylaria</taxon>
    </lineage>
</organism>
<evidence type="ECO:0000313" key="3">
    <source>
        <dbReference type="Proteomes" id="UP001305414"/>
    </source>
</evidence>
<feature type="region of interest" description="Disordered" evidence="1">
    <location>
        <begin position="1"/>
        <end position="141"/>
    </location>
</feature>
<evidence type="ECO:0000256" key="1">
    <source>
        <dbReference type="SAM" id="MobiDB-lite"/>
    </source>
</evidence>
<feature type="compositionally biased region" description="Low complexity" evidence="1">
    <location>
        <begin position="118"/>
        <end position="129"/>
    </location>
</feature>
<feature type="compositionally biased region" description="Pro residues" evidence="1">
    <location>
        <begin position="130"/>
        <end position="139"/>
    </location>
</feature>
<comment type="caution">
    <text evidence="2">The sequence shown here is derived from an EMBL/GenBank/DDBJ whole genome shotgun (WGS) entry which is preliminary data.</text>
</comment>
<dbReference type="AlphaFoldDB" id="A0AAN7U9L1"/>
<feature type="compositionally biased region" description="Polar residues" evidence="1">
    <location>
        <begin position="71"/>
        <end position="86"/>
    </location>
</feature>
<name>A0AAN7U9L1_9PEZI</name>
<proteinExistence type="predicted"/>
<feature type="compositionally biased region" description="Acidic residues" evidence="1">
    <location>
        <begin position="1"/>
        <end position="10"/>
    </location>
</feature>
<evidence type="ECO:0000313" key="2">
    <source>
        <dbReference type="EMBL" id="KAK5624358.1"/>
    </source>
</evidence>
<reference evidence="2 3" key="1">
    <citation type="submission" date="2023-10" db="EMBL/GenBank/DDBJ databases">
        <title>Draft genome sequence of Xylaria bambusicola isolate GMP-LS, the root and basal stem rot pathogen of sugarcane in Indonesia.</title>
        <authorList>
            <person name="Selvaraj P."/>
            <person name="Muralishankar V."/>
            <person name="Muruganantham S."/>
            <person name="Sp S."/>
            <person name="Haryani S."/>
            <person name="Lau K.J.X."/>
            <person name="Naqvi N.I."/>
        </authorList>
    </citation>
    <scope>NUCLEOTIDE SEQUENCE [LARGE SCALE GENOMIC DNA]</scope>
    <source>
        <strain evidence="2">GMP-LS</strain>
    </source>
</reference>
<dbReference type="Proteomes" id="UP001305414">
    <property type="component" value="Unassembled WGS sequence"/>
</dbReference>
<gene>
    <name evidence="2" type="ORF">RRF57_000074</name>
</gene>
<dbReference type="EMBL" id="JAWHQM010000001">
    <property type="protein sequence ID" value="KAK5624358.1"/>
    <property type="molecule type" value="Genomic_DNA"/>
</dbReference>
<protein>
    <submittedName>
        <fullName evidence="2">Uncharacterized protein</fullName>
    </submittedName>
</protein>